<evidence type="ECO:0000256" key="4">
    <source>
        <dbReference type="ARBA" id="ARBA00022741"/>
    </source>
</evidence>
<dbReference type="EMBL" id="OZ026884">
    <property type="protein sequence ID" value="CAL1239518.1"/>
    <property type="molecule type" value="Genomic_DNA"/>
</dbReference>
<dbReference type="Gene3D" id="3.40.50.300">
    <property type="entry name" value="P-loop containing nucleotide triphosphate hydrolases"/>
    <property type="match status" value="1"/>
</dbReference>
<dbReference type="InterPro" id="IPR027417">
    <property type="entry name" value="P-loop_NTPase"/>
</dbReference>
<protein>
    <recommendedName>
        <fullName evidence="2">non-specific protein-tyrosine kinase</fullName>
        <ecNumber evidence="2">2.7.10.2</ecNumber>
    </recommendedName>
</protein>
<dbReference type="Proteomes" id="UP001497493">
    <property type="component" value="Chromosome"/>
</dbReference>
<comment type="similarity">
    <text evidence="1">Belongs to the CpsD/CapB family.</text>
</comment>
<dbReference type="CDD" id="cd05387">
    <property type="entry name" value="BY-kinase"/>
    <property type="match status" value="1"/>
</dbReference>
<dbReference type="RefSeq" id="WP_348759063.1">
    <property type="nucleotide sequence ID" value="NZ_OZ026884.1"/>
</dbReference>
<evidence type="ECO:0000256" key="2">
    <source>
        <dbReference type="ARBA" id="ARBA00011903"/>
    </source>
</evidence>
<keyword evidence="3 10" id="KW-0808">Transferase</keyword>
<evidence type="ECO:0000256" key="6">
    <source>
        <dbReference type="ARBA" id="ARBA00022840"/>
    </source>
</evidence>
<keyword evidence="5 10" id="KW-0418">Kinase</keyword>
<evidence type="ECO:0000256" key="7">
    <source>
        <dbReference type="ARBA" id="ARBA00023137"/>
    </source>
</evidence>
<organism evidence="10 11">
    <name type="scientific">Candidatus Methylocalor cossyra</name>
    <dbReference type="NCBI Taxonomy" id="3108543"/>
    <lineage>
        <taxon>Bacteria</taxon>
        <taxon>Pseudomonadati</taxon>
        <taxon>Pseudomonadota</taxon>
        <taxon>Gammaproteobacteria</taxon>
        <taxon>Methylococcales</taxon>
        <taxon>Methylococcaceae</taxon>
        <taxon>Candidatus Methylocalor</taxon>
    </lineage>
</organism>
<dbReference type="EC" id="2.7.10.2" evidence="2"/>
<evidence type="ECO:0000256" key="5">
    <source>
        <dbReference type="ARBA" id="ARBA00022777"/>
    </source>
</evidence>
<dbReference type="PANTHER" id="PTHR32309">
    <property type="entry name" value="TYROSINE-PROTEIN KINASE"/>
    <property type="match status" value="1"/>
</dbReference>
<dbReference type="NCBIfam" id="TIGR03018">
    <property type="entry name" value="pepcterm_TyrKin"/>
    <property type="match status" value="1"/>
</dbReference>
<sequence>MLVPEMANSQLAEEYRVIKRPLLMNAFPEEDNGIDRANLILVTSSVPGEGKTFTAMNLALSIAMEREKTVLLIDADVAKPSIGGLLGLPAGLGFTDLLKDKNVHFSDVVFKTDIPNFSLMPAGKHDRHSTELLASDAMKRLANELSARYPDRIVIFDSPPLLVATQGAVLASLVGQVILVVEADTTPQYVVQEAVAKLESCEIVGCVLNKTKKGFGFNYYGYLYGYGYGYYGQQQKIQE</sequence>
<evidence type="ECO:0000256" key="3">
    <source>
        <dbReference type="ARBA" id="ARBA00022679"/>
    </source>
</evidence>
<evidence type="ECO:0000256" key="1">
    <source>
        <dbReference type="ARBA" id="ARBA00007316"/>
    </source>
</evidence>
<accession>A0ABM9NFZ5</accession>
<dbReference type="InterPro" id="IPR025669">
    <property type="entry name" value="AAA_dom"/>
</dbReference>
<proteinExistence type="inferred from homology"/>
<evidence type="ECO:0000313" key="11">
    <source>
        <dbReference type="Proteomes" id="UP001497493"/>
    </source>
</evidence>
<name>A0ABM9NFZ5_9GAMM</name>
<reference evidence="10 11" key="1">
    <citation type="submission" date="2024-04" db="EMBL/GenBank/DDBJ databases">
        <authorList>
            <person name="Cremers G."/>
        </authorList>
    </citation>
    <scope>NUCLEOTIDE SEQUENCE [LARGE SCALE GENOMIC DNA]</scope>
    <source>
        <strain evidence="10">MeCH1-AG</strain>
    </source>
</reference>
<dbReference type="InterPro" id="IPR050445">
    <property type="entry name" value="Bact_polysacc_biosynth/exp"/>
</dbReference>
<gene>
    <name evidence="10" type="ORF">MECH1_V1_0742</name>
</gene>
<keyword evidence="11" id="KW-1185">Reference proteome</keyword>
<dbReference type="NCBIfam" id="TIGR01007">
    <property type="entry name" value="eps_fam"/>
    <property type="match status" value="1"/>
</dbReference>
<evidence type="ECO:0000313" key="10">
    <source>
        <dbReference type="EMBL" id="CAL1239518.1"/>
    </source>
</evidence>
<evidence type="ECO:0000256" key="8">
    <source>
        <dbReference type="ARBA" id="ARBA00051245"/>
    </source>
</evidence>
<keyword evidence="7" id="KW-0829">Tyrosine-protein kinase</keyword>
<feature type="domain" description="AAA" evidence="9">
    <location>
        <begin position="40"/>
        <end position="183"/>
    </location>
</feature>
<dbReference type="PANTHER" id="PTHR32309:SF13">
    <property type="entry name" value="FERRIC ENTEROBACTIN TRANSPORT PROTEIN FEPE"/>
    <property type="match status" value="1"/>
</dbReference>
<keyword evidence="6" id="KW-0067">ATP-binding</keyword>
<evidence type="ECO:0000259" key="9">
    <source>
        <dbReference type="Pfam" id="PF13614"/>
    </source>
</evidence>
<keyword evidence="4" id="KW-0547">Nucleotide-binding</keyword>
<comment type="catalytic activity">
    <reaction evidence="8">
        <text>L-tyrosyl-[protein] + ATP = O-phospho-L-tyrosyl-[protein] + ADP + H(+)</text>
        <dbReference type="Rhea" id="RHEA:10596"/>
        <dbReference type="Rhea" id="RHEA-COMP:10136"/>
        <dbReference type="Rhea" id="RHEA-COMP:20101"/>
        <dbReference type="ChEBI" id="CHEBI:15378"/>
        <dbReference type="ChEBI" id="CHEBI:30616"/>
        <dbReference type="ChEBI" id="CHEBI:46858"/>
        <dbReference type="ChEBI" id="CHEBI:61978"/>
        <dbReference type="ChEBI" id="CHEBI:456216"/>
        <dbReference type="EC" id="2.7.10.2"/>
    </reaction>
</comment>
<dbReference type="InterPro" id="IPR005702">
    <property type="entry name" value="Wzc-like_C"/>
</dbReference>
<dbReference type="GO" id="GO:0004715">
    <property type="term" value="F:non-membrane spanning protein tyrosine kinase activity"/>
    <property type="evidence" value="ECO:0007669"/>
    <property type="project" value="UniProtKB-EC"/>
</dbReference>
<dbReference type="SUPFAM" id="SSF52540">
    <property type="entry name" value="P-loop containing nucleoside triphosphate hydrolases"/>
    <property type="match status" value="1"/>
</dbReference>
<dbReference type="Pfam" id="PF13614">
    <property type="entry name" value="AAA_31"/>
    <property type="match status" value="1"/>
</dbReference>